<dbReference type="SUPFAM" id="SSF47240">
    <property type="entry name" value="Ferritin-like"/>
    <property type="match status" value="1"/>
</dbReference>
<feature type="binding site" evidence="5">
    <location>
        <position position="138"/>
    </location>
    <ligand>
        <name>Fe cation</name>
        <dbReference type="ChEBI" id="CHEBI:24875"/>
        <label>1</label>
    </ligand>
</feature>
<comment type="function">
    <text evidence="6">Stores iron in a soluble, non-toxic, readily available form. Important for iron homeostasis. Iron is taken up in the ferrous form and deposited as ferric hydroxides after oxidation.</text>
</comment>
<feature type="binding site" evidence="5">
    <location>
        <position position="24"/>
    </location>
    <ligand>
        <name>Fe cation</name>
        <dbReference type="ChEBI" id="CHEBI:24875"/>
        <label>1</label>
    </ligand>
</feature>
<dbReference type="GO" id="GO:0005737">
    <property type="term" value="C:cytoplasm"/>
    <property type="evidence" value="ECO:0007669"/>
    <property type="project" value="TreeGrafter"/>
</dbReference>
<dbReference type="PANTHER" id="PTHR11431:SF75">
    <property type="entry name" value="FERRITIN"/>
    <property type="match status" value="1"/>
</dbReference>
<accession>A0A4Y5SX28</accession>
<evidence type="ECO:0000256" key="5">
    <source>
        <dbReference type="PIRSR" id="PIRSR601519-1"/>
    </source>
</evidence>
<dbReference type="PANTHER" id="PTHR11431">
    <property type="entry name" value="FERRITIN"/>
    <property type="match status" value="1"/>
</dbReference>
<feature type="binding site" evidence="5">
    <location>
        <position position="59"/>
    </location>
    <ligand>
        <name>Fe cation</name>
        <dbReference type="ChEBI" id="CHEBI:24875"/>
        <label>1</label>
    </ligand>
</feature>
<dbReference type="GO" id="GO:0008198">
    <property type="term" value="F:ferrous iron binding"/>
    <property type="evidence" value="ECO:0007669"/>
    <property type="project" value="TreeGrafter"/>
</dbReference>
<dbReference type="CDD" id="cd01056">
    <property type="entry name" value="Euk_Ferritin"/>
    <property type="match status" value="1"/>
</dbReference>
<comment type="similarity">
    <text evidence="1 6">Belongs to the ferritin family.</text>
</comment>
<dbReference type="EMBL" id="MK173047">
    <property type="protein sequence ID" value="QDA69872.1"/>
    <property type="molecule type" value="mRNA"/>
</dbReference>
<feature type="binding site" evidence="5">
    <location>
        <position position="104"/>
    </location>
    <ligand>
        <name>Fe cation</name>
        <dbReference type="ChEBI" id="CHEBI:24875"/>
        <label>1</label>
    </ligand>
</feature>
<keyword evidence="6" id="KW-0560">Oxidoreductase</keyword>
<dbReference type="InterPro" id="IPR009040">
    <property type="entry name" value="Ferritin-like_diiron"/>
</dbReference>
<evidence type="ECO:0000256" key="2">
    <source>
        <dbReference type="ARBA" id="ARBA00022434"/>
    </source>
</evidence>
<dbReference type="EC" id="1.16.3.1" evidence="6"/>
<protein>
    <recommendedName>
        <fullName evidence="6">Ferritin</fullName>
        <ecNumber evidence="6">1.16.3.1</ecNumber>
    </recommendedName>
</protein>
<sequence length="170" mass="19203">MASKIRQNYHEDCEAAINKQINMELYASYVYLAMSSYYARDDVALPGLKKFFKESSDEERGHAEKLMEFQNKRGGTVVLQTIASPSSNSWAGALEGLQTALDLEKKVNQSLLDLHKISSERNDPHLCDFLEEKYLEEQVEAIHKIGDLITQLKRAGPGGLGEYLFDKSLQ</sequence>
<dbReference type="GO" id="GO:0004322">
    <property type="term" value="F:ferroxidase activity"/>
    <property type="evidence" value="ECO:0007669"/>
    <property type="project" value="UniProtKB-EC"/>
</dbReference>
<dbReference type="Pfam" id="PF00210">
    <property type="entry name" value="Ferritin"/>
    <property type="match status" value="1"/>
</dbReference>
<organism evidence="8">
    <name type="scientific">Macrobrachium nipponense</name>
    <name type="common">Oriental river shrimp</name>
    <name type="synonym">Palaemon nipponensis</name>
    <dbReference type="NCBI Taxonomy" id="159736"/>
    <lineage>
        <taxon>Eukaryota</taxon>
        <taxon>Metazoa</taxon>
        <taxon>Ecdysozoa</taxon>
        <taxon>Arthropoda</taxon>
        <taxon>Crustacea</taxon>
        <taxon>Multicrustacea</taxon>
        <taxon>Malacostraca</taxon>
        <taxon>Eumalacostraca</taxon>
        <taxon>Eucarida</taxon>
        <taxon>Decapoda</taxon>
        <taxon>Pleocyemata</taxon>
        <taxon>Caridea</taxon>
        <taxon>Palaemonoidea</taxon>
        <taxon>Palaemonidae</taxon>
        <taxon>Macrobrachium</taxon>
    </lineage>
</organism>
<evidence type="ECO:0000256" key="3">
    <source>
        <dbReference type="ARBA" id="ARBA00022723"/>
    </source>
</evidence>
<dbReference type="FunFam" id="1.20.1260.10:FF:000002">
    <property type="entry name" value="Ferritin, mitochondrial"/>
    <property type="match status" value="1"/>
</dbReference>
<evidence type="ECO:0000256" key="4">
    <source>
        <dbReference type="ARBA" id="ARBA00023004"/>
    </source>
</evidence>
<dbReference type="AlphaFoldDB" id="A0A4Y5SX28"/>
<dbReference type="GO" id="GO:0006826">
    <property type="term" value="P:iron ion transport"/>
    <property type="evidence" value="ECO:0007669"/>
    <property type="project" value="InterPro"/>
</dbReference>
<reference evidence="8" key="1">
    <citation type="submission" date="2018-11" db="EMBL/GenBank/DDBJ databases">
        <authorList>
            <person name="Liu F.S."/>
            <person name="Yang Z.L."/>
            <person name="Li Y.B."/>
        </authorList>
    </citation>
    <scope>NUCLEOTIDE SEQUENCE</scope>
</reference>
<proteinExistence type="evidence at transcript level"/>
<dbReference type="GO" id="GO:0008199">
    <property type="term" value="F:ferric iron binding"/>
    <property type="evidence" value="ECO:0007669"/>
    <property type="project" value="InterPro"/>
</dbReference>
<dbReference type="GO" id="GO:0006879">
    <property type="term" value="P:intracellular iron ion homeostasis"/>
    <property type="evidence" value="ECO:0007669"/>
    <property type="project" value="UniProtKB-KW"/>
</dbReference>
<evidence type="ECO:0000256" key="1">
    <source>
        <dbReference type="ARBA" id="ARBA00007513"/>
    </source>
</evidence>
<gene>
    <name evidence="8" type="primary">Fer2</name>
</gene>
<dbReference type="InterPro" id="IPR009078">
    <property type="entry name" value="Ferritin-like_SF"/>
</dbReference>
<keyword evidence="2 6" id="KW-0409">Iron storage</keyword>
<keyword evidence="4 5" id="KW-0408">Iron</keyword>
<evidence type="ECO:0000313" key="8">
    <source>
        <dbReference type="EMBL" id="QDA69872.1"/>
    </source>
</evidence>
<feature type="domain" description="Ferritin-like diiron" evidence="7">
    <location>
        <begin position="7"/>
        <end position="156"/>
    </location>
</feature>
<evidence type="ECO:0000256" key="6">
    <source>
        <dbReference type="RuleBase" id="RU361145"/>
    </source>
</evidence>
<dbReference type="InterPro" id="IPR012347">
    <property type="entry name" value="Ferritin-like"/>
</dbReference>
<feature type="binding site" evidence="5">
    <location>
        <position position="62"/>
    </location>
    <ligand>
        <name>Fe cation</name>
        <dbReference type="ChEBI" id="CHEBI:24875"/>
        <label>1</label>
    </ligand>
</feature>
<evidence type="ECO:0000259" key="7">
    <source>
        <dbReference type="PROSITE" id="PS50905"/>
    </source>
</evidence>
<name>A0A4Y5SX28_MACNP</name>
<dbReference type="Gene3D" id="1.20.1260.10">
    <property type="match status" value="1"/>
</dbReference>
<dbReference type="InterPro" id="IPR001519">
    <property type="entry name" value="Ferritin"/>
</dbReference>
<dbReference type="PROSITE" id="PS50905">
    <property type="entry name" value="FERRITIN_LIKE"/>
    <property type="match status" value="1"/>
</dbReference>
<keyword evidence="3 5" id="KW-0479">Metal-binding</keyword>
<dbReference type="InterPro" id="IPR008331">
    <property type="entry name" value="Ferritin_DPS_dom"/>
</dbReference>
<comment type="catalytic activity">
    <reaction evidence="6">
        <text>4 Fe(2+) + O2 + 4 H(+) = 4 Fe(3+) + 2 H2O</text>
        <dbReference type="Rhea" id="RHEA:11148"/>
        <dbReference type="ChEBI" id="CHEBI:15377"/>
        <dbReference type="ChEBI" id="CHEBI:15378"/>
        <dbReference type="ChEBI" id="CHEBI:15379"/>
        <dbReference type="ChEBI" id="CHEBI:29033"/>
        <dbReference type="ChEBI" id="CHEBI:29034"/>
        <dbReference type="EC" id="1.16.3.1"/>
    </reaction>
</comment>